<feature type="domain" description="Thioredoxin" evidence="3">
    <location>
        <begin position="16"/>
        <end position="141"/>
    </location>
</feature>
<reference evidence="5 6" key="1">
    <citation type="submission" date="2018-08" db="EMBL/GenBank/DDBJ databases">
        <title>A genome reference for cultivated species of the human gut microbiota.</title>
        <authorList>
            <person name="Zou Y."/>
            <person name="Xue W."/>
            <person name="Luo G."/>
        </authorList>
    </citation>
    <scope>NUCLEOTIDE SEQUENCE [LARGE SCALE GENOMIC DNA]</scope>
    <source>
        <strain evidence="5 6">OF02-7</strain>
    </source>
</reference>
<organism evidence="5 6">
    <name type="scientific">Butyricimonas virosa</name>
    <dbReference type="NCBI Taxonomy" id="544645"/>
    <lineage>
        <taxon>Bacteria</taxon>
        <taxon>Pseudomonadati</taxon>
        <taxon>Bacteroidota</taxon>
        <taxon>Bacteroidia</taxon>
        <taxon>Bacteroidales</taxon>
        <taxon>Odoribacteraceae</taxon>
        <taxon>Butyricimonas</taxon>
    </lineage>
</organism>
<feature type="signal peptide" evidence="2">
    <location>
        <begin position="1"/>
        <end position="22"/>
    </location>
</feature>
<dbReference type="Pfam" id="PF00085">
    <property type="entry name" value="Thioredoxin"/>
    <property type="match status" value="1"/>
</dbReference>
<dbReference type="EMBL" id="CP069450">
    <property type="protein sequence ID" value="QRO50097.1"/>
    <property type="molecule type" value="Genomic_DNA"/>
</dbReference>
<dbReference type="SUPFAM" id="SSF52833">
    <property type="entry name" value="Thioredoxin-like"/>
    <property type="match status" value="1"/>
</dbReference>
<accession>A0A413ITQ4</accession>
<dbReference type="GeneID" id="93097133"/>
<protein>
    <submittedName>
        <fullName evidence="5">DUF255 domain-containing protein</fullName>
    </submittedName>
    <submittedName>
        <fullName evidence="4">Thioredoxin family protein</fullName>
    </submittedName>
</protein>
<dbReference type="Gene3D" id="3.40.30.10">
    <property type="entry name" value="Glutaredoxin"/>
    <property type="match status" value="1"/>
</dbReference>
<reference evidence="4 7" key="2">
    <citation type="submission" date="2021-02" db="EMBL/GenBank/DDBJ databases">
        <title>FDA dAtabase for Regulatory Grade micrObial Sequences (FDA-ARGOS): Supporting development and validation of Infectious Disease Dx tests.</title>
        <authorList>
            <person name="Carlson P."/>
            <person name="Fischbach M."/>
            <person name="Hastie J."/>
            <person name="Bilen M."/>
            <person name="Cheng A."/>
            <person name="Tallon L."/>
            <person name="Sadzewicz L."/>
            <person name="Zhao X."/>
            <person name="Boylan J."/>
            <person name="Ott S."/>
            <person name="Bowen H."/>
            <person name="Vavikolanu K."/>
            <person name="Mehta A."/>
            <person name="Aluvathingal J."/>
            <person name="Nadendla S."/>
            <person name="Yan Y."/>
            <person name="Sichtig H."/>
        </authorList>
    </citation>
    <scope>NUCLEOTIDE SEQUENCE [LARGE SCALE GENOMIC DNA]</scope>
    <source>
        <strain evidence="4 7">FDAARGOS_1229</strain>
    </source>
</reference>
<keyword evidence="2" id="KW-0732">Signal</keyword>
<feature type="chain" id="PRO_5044602405" evidence="2">
    <location>
        <begin position="23"/>
        <end position="413"/>
    </location>
</feature>
<dbReference type="PROSITE" id="PS00194">
    <property type="entry name" value="THIOREDOXIN_1"/>
    <property type="match status" value="1"/>
</dbReference>
<evidence type="ECO:0000313" key="4">
    <source>
        <dbReference type="EMBL" id="QRO50097.1"/>
    </source>
</evidence>
<dbReference type="Proteomes" id="UP000654720">
    <property type="component" value="Chromosome"/>
</dbReference>
<dbReference type="InterPro" id="IPR013766">
    <property type="entry name" value="Thioredoxin_domain"/>
</dbReference>
<keyword evidence="1" id="KW-0676">Redox-active center</keyword>
<dbReference type="InterPro" id="IPR017937">
    <property type="entry name" value="Thioredoxin_CS"/>
</dbReference>
<dbReference type="PROSITE" id="PS51352">
    <property type="entry name" value="THIOREDOXIN_2"/>
    <property type="match status" value="1"/>
</dbReference>
<evidence type="ECO:0000259" key="3">
    <source>
        <dbReference type="PROSITE" id="PS51352"/>
    </source>
</evidence>
<evidence type="ECO:0000256" key="2">
    <source>
        <dbReference type="SAM" id="SignalP"/>
    </source>
</evidence>
<name>A0A413ITQ4_9BACT</name>
<dbReference type="AlphaFoldDB" id="A0A413ITQ4"/>
<proteinExistence type="predicted"/>
<dbReference type="Proteomes" id="UP000286063">
    <property type="component" value="Unassembled WGS sequence"/>
</dbReference>
<evidence type="ECO:0000313" key="5">
    <source>
        <dbReference type="EMBL" id="RGY21284.1"/>
    </source>
</evidence>
<dbReference type="RefSeq" id="WP_051465723.1">
    <property type="nucleotide sequence ID" value="NZ_CAJKXH010000006.1"/>
</dbReference>
<evidence type="ECO:0000256" key="1">
    <source>
        <dbReference type="ARBA" id="ARBA00023284"/>
    </source>
</evidence>
<sequence>MKKIGFIVQFLCLALFSFGQSAGDGIRFIEGEKWENVLKMAQEQDKYIFMDCYTSWCGPCKALAKDIFTRKDVGDFFNANFINVKYDMEKGVGKDLYKHYKSNIIGFPTLLLINKEGKVVHQMAGFQEANVLIDGMKAGMEGKSLFAYKDRYAAGERELAFLKDYVVALQGAFLKDDIENIVLDYMKTIPVEKLQEKEIWDFVGAYIKDPYSPQFDYVIFNIDRLANKVKFDRYSVERQLGWALERAVDQVVEVKFDKDGTPLRLVDAAGKVDTLLRLIDRGNLKRAETLRAKIRIYELELAQKWNEIYECQMMYRGIKALGFSDRYLEETAQYLAAYCPDKAVIEKYLTLIEKLQQEEDKGSSKLRSYYYGTLSVLHAKLGNAAKAKEFKKMDEKIKAEKAKEFESFLKKSN</sequence>
<dbReference type="OrthoDB" id="1099736at2"/>
<evidence type="ECO:0000313" key="7">
    <source>
        <dbReference type="Proteomes" id="UP000654720"/>
    </source>
</evidence>
<keyword evidence="7" id="KW-1185">Reference proteome</keyword>
<dbReference type="InterPro" id="IPR036249">
    <property type="entry name" value="Thioredoxin-like_sf"/>
</dbReference>
<dbReference type="EMBL" id="QSCR01000001">
    <property type="protein sequence ID" value="RGY21284.1"/>
    <property type="molecule type" value="Genomic_DNA"/>
</dbReference>
<gene>
    <name evidence="5" type="ORF">DXA50_00075</name>
    <name evidence="4" type="ORF">I6J59_00165</name>
</gene>
<evidence type="ECO:0000313" key="6">
    <source>
        <dbReference type="Proteomes" id="UP000286063"/>
    </source>
</evidence>